<protein>
    <recommendedName>
        <fullName evidence="3">Sulfotransferase family protein</fullName>
    </recommendedName>
</protein>
<evidence type="ECO:0008006" key="3">
    <source>
        <dbReference type="Google" id="ProtNLM"/>
    </source>
</evidence>
<dbReference type="OrthoDB" id="7705857at2"/>
<dbReference type="RefSeq" id="WP_093032443.1">
    <property type="nucleotide sequence ID" value="NZ_FOAG01000002.1"/>
</dbReference>
<name>A0A1H7JHP0_9RHOB</name>
<organism evidence="1 2">
    <name type="scientific">Roseovarius azorensis</name>
    <dbReference type="NCBI Taxonomy" id="1287727"/>
    <lineage>
        <taxon>Bacteria</taxon>
        <taxon>Pseudomonadati</taxon>
        <taxon>Pseudomonadota</taxon>
        <taxon>Alphaproteobacteria</taxon>
        <taxon>Rhodobacterales</taxon>
        <taxon>Roseobacteraceae</taxon>
        <taxon>Roseovarius</taxon>
    </lineage>
</organism>
<evidence type="ECO:0000313" key="1">
    <source>
        <dbReference type="EMBL" id="SEK74129.1"/>
    </source>
</evidence>
<gene>
    <name evidence="1" type="ORF">SAMN05443999_102166</name>
</gene>
<dbReference type="Proteomes" id="UP000199582">
    <property type="component" value="Unassembled WGS sequence"/>
</dbReference>
<sequence>MRILLHPGFHKTGTSSLQRGALARAHDLDPHLRVLLTPGIPGAARAARRYSAQRSARTMARFSDEFAAAIRQLDAHDPRALMISSEDLGGHLPGLRDVTTYLAAPALVHAAVAVLRARFGARAEITVWFTTRAAAPWLQSLYWQNLRAQRLTDDFETFRACLAPAADHARIVGETRDMVGSEAEVQSCDIETCGATPLGPLGAALDLLGLSGDHLAPLPRHNLQPEDAASELLALNRSALADNALAEAKRAVLRKYRRTSVPED</sequence>
<accession>A0A1H7JHP0</accession>
<evidence type="ECO:0000313" key="2">
    <source>
        <dbReference type="Proteomes" id="UP000199582"/>
    </source>
</evidence>
<proteinExistence type="predicted"/>
<reference evidence="1 2" key="1">
    <citation type="submission" date="2016-10" db="EMBL/GenBank/DDBJ databases">
        <authorList>
            <person name="de Groot N.N."/>
        </authorList>
    </citation>
    <scope>NUCLEOTIDE SEQUENCE [LARGE SCALE GENOMIC DNA]</scope>
    <source>
        <strain evidence="1 2">DSM 100674</strain>
    </source>
</reference>
<dbReference type="AlphaFoldDB" id="A0A1H7JHP0"/>
<keyword evidence="2" id="KW-1185">Reference proteome</keyword>
<dbReference type="STRING" id="1287727.SAMN05443999_102166"/>
<dbReference type="EMBL" id="FOAG01000002">
    <property type="protein sequence ID" value="SEK74129.1"/>
    <property type="molecule type" value="Genomic_DNA"/>
</dbReference>